<evidence type="ECO:0000256" key="5">
    <source>
        <dbReference type="ARBA" id="ARBA00022692"/>
    </source>
</evidence>
<dbReference type="InterPro" id="IPR020846">
    <property type="entry name" value="MFS_dom"/>
</dbReference>
<gene>
    <name evidence="10" type="primary">tetA</name>
    <name evidence="10" type="ORF">GCM10007907_25200</name>
</gene>
<dbReference type="Proteomes" id="UP001156706">
    <property type="component" value="Unassembled WGS sequence"/>
</dbReference>
<evidence type="ECO:0000313" key="10">
    <source>
        <dbReference type="EMBL" id="GLR13730.1"/>
    </source>
</evidence>
<feature type="transmembrane region" description="Helical" evidence="8">
    <location>
        <begin position="62"/>
        <end position="82"/>
    </location>
</feature>
<dbReference type="InterPro" id="IPR001958">
    <property type="entry name" value="Tet-R_TetA/multi-R_MdtG-like"/>
</dbReference>
<name>A0ABQ5YFG3_9NEIS</name>
<dbReference type="Pfam" id="PF07690">
    <property type="entry name" value="MFS_1"/>
    <property type="match status" value="1"/>
</dbReference>
<organism evidence="10 11">
    <name type="scientific">Chitinimonas prasina</name>
    <dbReference type="NCBI Taxonomy" id="1434937"/>
    <lineage>
        <taxon>Bacteria</taxon>
        <taxon>Pseudomonadati</taxon>
        <taxon>Pseudomonadota</taxon>
        <taxon>Betaproteobacteria</taxon>
        <taxon>Neisseriales</taxon>
        <taxon>Chitinibacteraceae</taxon>
        <taxon>Chitinimonas</taxon>
    </lineage>
</organism>
<evidence type="ECO:0000256" key="4">
    <source>
        <dbReference type="ARBA" id="ARBA00022448"/>
    </source>
</evidence>
<keyword evidence="4" id="KW-0813">Transport</keyword>
<evidence type="ECO:0000256" key="2">
    <source>
        <dbReference type="ARBA" id="ARBA00004141"/>
    </source>
</evidence>
<evidence type="ECO:0000256" key="1">
    <source>
        <dbReference type="ARBA" id="ARBA00003279"/>
    </source>
</evidence>
<dbReference type="InterPro" id="IPR011701">
    <property type="entry name" value="MFS"/>
</dbReference>
<accession>A0ABQ5YFG3</accession>
<feature type="transmembrane region" description="Helical" evidence="8">
    <location>
        <begin position="121"/>
        <end position="142"/>
    </location>
</feature>
<feature type="transmembrane region" description="Helical" evidence="8">
    <location>
        <begin position="154"/>
        <end position="179"/>
    </location>
</feature>
<dbReference type="PANTHER" id="PTHR23504:SF15">
    <property type="entry name" value="MAJOR FACILITATOR SUPERFAMILY (MFS) PROFILE DOMAIN-CONTAINING PROTEIN"/>
    <property type="match status" value="1"/>
</dbReference>
<keyword evidence="6 8" id="KW-1133">Transmembrane helix</keyword>
<evidence type="ECO:0000256" key="3">
    <source>
        <dbReference type="ARBA" id="ARBA00007520"/>
    </source>
</evidence>
<feature type="transmembrane region" description="Helical" evidence="8">
    <location>
        <begin position="236"/>
        <end position="257"/>
    </location>
</feature>
<dbReference type="PRINTS" id="PR01035">
    <property type="entry name" value="TCRTETA"/>
</dbReference>
<dbReference type="PROSITE" id="PS50850">
    <property type="entry name" value="MFS"/>
    <property type="match status" value="1"/>
</dbReference>
<dbReference type="PROSITE" id="PS00216">
    <property type="entry name" value="SUGAR_TRANSPORT_1"/>
    <property type="match status" value="1"/>
</dbReference>
<comment type="subcellular location">
    <subcellularLocation>
        <location evidence="2">Membrane</location>
        <topology evidence="2">Multi-pass membrane protein</topology>
    </subcellularLocation>
</comment>
<proteinExistence type="inferred from homology"/>
<dbReference type="RefSeq" id="WP_308447017.1">
    <property type="nucleotide sequence ID" value="NZ_BSOG01000002.1"/>
</dbReference>
<evidence type="ECO:0000256" key="6">
    <source>
        <dbReference type="ARBA" id="ARBA00022989"/>
    </source>
</evidence>
<keyword evidence="11" id="KW-1185">Reference proteome</keyword>
<feature type="domain" description="Major facilitator superfamily (MFS) profile" evidence="9">
    <location>
        <begin position="22"/>
        <end position="418"/>
    </location>
</feature>
<comment type="function">
    <text evidence="1">Resistance to tetracycline by an active tetracycline efflux. This is an energy-dependent process that decreases the accumulation of the antibiotic in whole cells. This protein functions as a metal-tetracycline/H(+) antiporter.</text>
</comment>
<feature type="transmembrane region" description="Helical" evidence="8">
    <location>
        <begin position="299"/>
        <end position="316"/>
    </location>
</feature>
<evidence type="ECO:0000313" key="11">
    <source>
        <dbReference type="Proteomes" id="UP001156706"/>
    </source>
</evidence>
<comment type="similarity">
    <text evidence="3">Belongs to the major facilitator superfamily. TCR/Tet family.</text>
</comment>
<evidence type="ECO:0000259" key="9">
    <source>
        <dbReference type="PROSITE" id="PS50850"/>
    </source>
</evidence>
<evidence type="ECO:0000256" key="7">
    <source>
        <dbReference type="ARBA" id="ARBA00023136"/>
    </source>
</evidence>
<protein>
    <submittedName>
        <fullName evidence="10">Tetracycline resistance MFS efflux pump</fullName>
    </submittedName>
</protein>
<keyword evidence="7 8" id="KW-0472">Membrane</keyword>
<feature type="transmembrane region" description="Helical" evidence="8">
    <location>
        <begin position="355"/>
        <end position="377"/>
    </location>
</feature>
<dbReference type="InterPro" id="IPR036259">
    <property type="entry name" value="MFS_trans_sf"/>
</dbReference>
<dbReference type="InterPro" id="IPR005829">
    <property type="entry name" value="Sugar_transporter_CS"/>
</dbReference>
<dbReference type="Gene3D" id="1.20.1250.20">
    <property type="entry name" value="MFS general substrate transporter like domains"/>
    <property type="match status" value="1"/>
</dbReference>
<keyword evidence="5 8" id="KW-0812">Transmembrane</keyword>
<reference evidence="11" key="1">
    <citation type="journal article" date="2019" name="Int. J. Syst. Evol. Microbiol.">
        <title>The Global Catalogue of Microorganisms (GCM) 10K type strain sequencing project: providing services to taxonomists for standard genome sequencing and annotation.</title>
        <authorList>
            <consortium name="The Broad Institute Genomics Platform"/>
            <consortium name="The Broad Institute Genome Sequencing Center for Infectious Disease"/>
            <person name="Wu L."/>
            <person name="Ma J."/>
        </authorList>
    </citation>
    <scope>NUCLEOTIDE SEQUENCE [LARGE SCALE GENOMIC DNA]</scope>
    <source>
        <strain evidence="11">NBRC 110044</strain>
    </source>
</reference>
<feature type="transmembrane region" description="Helical" evidence="8">
    <location>
        <begin position="269"/>
        <end position="287"/>
    </location>
</feature>
<dbReference type="PANTHER" id="PTHR23504">
    <property type="entry name" value="MAJOR FACILITATOR SUPERFAMILY DOMAIN-CONTAINING PROTEIN 10"/>
    <property type="match status" value="1"/>
</dbReference>
<sequence length="418" mass="44326">MHTEALPHPTIAMKHTLLITAACLLALLSTIGAALPYPILPPLFAAGSVNEFNHFMGLPPKLLFSLALAINPLGLLIGSTLLGPLSDRYGRRPVLITTALGAALGHALTAVALVLESYPLFMLARFATGLLEGNGSVARALLADKLEGDLRVRAFSWLNGAFYLGWLAGPLLAAATLGWGVTAPFWVAAIALLLTALLVALALPHESASKATTSWWQVARHQHALNLLRHAELRTLFAIQLAYTCGVTAFYEFYPLWLVEFAGYDARGIAWATAALCGLMTATSLLAGRPSSAPPLQRASLYAYGTAATVAFVALADVRFGLAAIVLFAIPNAYYNAIVPAWCADRFGHHGQGAVMGLLATTFCLANILMAMAGAVLTLIDTRLILLLGAASTTWAAWRITHWRLASSPDAAVQTVQP</sequence>
<feature type="transmembrane region" description="Helical" evidence="8">
    <location>
        <begin position="94"/>
        <end position="115"/>
    </location>
</feature>
<comment type="caution">
    <text evidence="10">The sequence shown here is derived from an EMBL/GenBank/DDBJ whole genome shotgun (WGS) entry which is preliminary data.</text>
</comment>
<feature type="transmembrane region" description="Helical" evidence="8">
    <location>
        <begin position="185"/>
        <end position="203"/>
    </location>
</feature>
<dbReference type="SUPFAM" id="SSF103473">
    <property type="entry name" value="MFS general substrate transporter"/>
    <property type="match status" value="1"/>
</dbReference>
<dbReference type="EMBL" id="BSOG01000002">
    <property type="protein sequence ID" value="GLR13730.1"/>
    <property type="molecule type" value="Genomic_DNA"/>
</dbReference>
<evidence type="ECO:0000256" key="8">
    <source>
        <dbReference type="SAM" id="Phobius"/>
    </source>
</evidence>
<feature type="transmembrane region" description="Helical" evidence="8">
    <location>
        <begin position="322"/>
        <end position="343"/>
    </location>
</feature>